<dbReference type="EMBL" id="DVMQ01000018">
    <property type="protein sequence ID" value="HIU24601.1"/>
    <property type="molecule type" value="Genomic_DNA"/>
</dbReference>
<evidence type="ECO:0000313" key="4">
    <source>
        <dbReference type="Proteomes" id="UP000824078"/>
    </source>
</evidence>
<feature type="compositionally biased region" description="Low complexity" evidence="1">
    <location>
        <begin position="186"/>
        <end position="214"/>
    </location>
</feature>
<dbReference type="AlphaFoldDB" id="A0A9D1HXM9"/>
<feature type="compositionally biased region" description="Basic and acidic residues" evidence="1">
    <location>
        <begin position="84"/>
        <end position="97"/>
    </location>
</feature>
<feature type="compositionally biased region" description="Basic residues" evidence="1">
    <location>
        <begin position="98"/>
        <end position="123"/>
    </location>
</feature>
<feature type="compositionally biased region" description="Low complexity" evidence="1">
    <location>
        <begin position="127"/>
        <end position="165"/>
    </location>
</feature>
<sequence>MAHISAGNSIYLYRLLKNELGVGHQASLARVEEALASDQIAPEDLDCADTTELLENLSEFIRITRFKGGRIFATVVANAEYDTALEKSESSSEDKAAKKGKPWKRARGAKALKPVRPRHKATHAAKTNPSETSQESNTETTAPASATTAPAPEQQEPAAPEIEQPSHTSLTLKELLAVDTDDTQEEPAAPSEEPESSPETSFMPSEEPTSEISAEETIISTEEPVSEVVSTSVEQPVPEVPTVPVEEPAKPAVYLDVHSSPAGTPPVQLQSDLPQFFSTDVHCKDATLALLYRVLPLNEDIMALLDEDWRVARSTGMLSGTRSKVSFPLRYLREDGSAPVEVTLRRTARPVAGKRWSLAYIDGDDGTGGTHEAIGLEGLPNSDDGAWTDFAPLQPLGSPAAPSPVREFAQFAIIGSWDALLGRLAAMVAPERWNYPGQTASTSGRYGILRDYLCATFHRAQLSGALGVAPDKSLAAFNTGLLTPFGTDVYACFEPHAGDIAWQFAGFACVGSGELGMRLAASLDPVPLPPTYLSTLSDVCPEQGKLVVIDSERIVNEQLGRLPRAFLTEQLEGNSSLTELLINTEKVSSEQERTKALHTLSHAIKSDPGTYRRLVHALDDACNAALLRCRVSYRTAAPAYDPIRNAICLLLPICLIDDKNADCALVLIRQPSGNYQGVSIISLAKAYACARVISAEQPAWLSPEKVL</sequence>
<accession>A0A9D1HXM9</accession>
<evidence type="ECO:0000313" key="3">
    <source>
        <dbReference type="EMBL" id="HIU24601.1"/>
    </source>
</evidence>
<organism evidence="3 4">
    <name type="scientific">Candidatus Coprovicinus avistercoris</name>
    <dbReference type="NCBI Taxonomy" id="2840754"/>
    <lineage>
        <taxon>Bacteria</taxon>
        <taxon>Bacillati</taxon>
        <taxon>Actinomycetota</taxon>
        <taxon>Coriobacteriia</taxon>
        <taxon>Coriobacteriales</taxon>
        <taxon>Coriobacteriaceae</taxon>
        <taxon>Coriobacteriaceae incertae sedis</taxon>
        <taxon>Candidatus Coprovicinus</taxon>
    </lineage>
</organism>
<dbReference type="InterPro" id="IPR024437">
    <property type="entry name" value="DUF3825"/>
</dbReference>
<feature type="region of interest" description="Disordered" evidence="1">
    <location>
        <begin position="181"/>
        <end position="214"/>
    </location>
</feature>
<gene>
    <name evidence="3" type="ORF">IAD17_06735</name>
</gene>
<dbReference type="Proteomes" id="UP000824078">
    <property type="component" value="Unassembled WGS sequence"/>
</dbReference>
<reference evidence="3" key="1">
    <citation type="submission" date="2020-10" db="EMBL/GenBank/DDBJ databases">
        <authorList>
            <person name="Gilroy R."/>
        </authorList>
    </citation>
    <scope>NUCLEOTIDE SEQUENCE</scope>
    <source>
        <strain evidence="3">ChiHjej12B11-29160</strain>
    </source>
</reference>
<comment type="caution">
    <text evidence="3">The sequence shown here is derived from an EMBL/GenBank/DDBJ whole genome shotgun (WGS) entry which is preliminary data.</text>
</comment>
<dbReference type="Pfam" id="PF12873">
    <property type="entry name" value="DUF3825"/>
    <property type="match status" value="1"/>
</dbReference>
<evidence type="ECO:0000259" key="2">
    <source>
        <dbReference type="Pfam" id="PF12873"/>
    </source>
</evidence>
<feature type="domain" description="DUF3825" evidence="2">
    <location>
        <begin position="424"/>
        <end position="700"/>
    </location>
</feature>
<protein>
    <submittedName>
        <fullName evidence="3">DUF3825 domain-containing protein</fullName>
    </submittedName>
</protein>
<proteinExistence type="predicted"/>
<feature type="region of interest" description="Disordered" evidence="1">
    <location>
        <begin position="83"/>
        <end position="166"/>
    </location>
</feature>
<reference evidence="3" key="2">
    <citation type="journal article" date="2021" name="PeerJ">
        <title>Extensive microbial diversity within the chicken gut microbiome revealed by metagenomics and culture.</title>
        <authorList>
            <person name="Gilroy R."/>
            <person name="Ravi A."/>
            <person name="Getino M."/>
            <person name="Pursley I."/>
            <person name="Horton D.L."/>
            <person name="Alikhan N.F."/>
            <person name="Baker D."/>
            <person name="Gharbi K."/>
            <person name="Hall N."/>
            <person name="Watson M."/>
            <person name="Adriaenssens E.M."/>
            <person name="Foster-Nyarko E."/>
            <person name="Jarju S."/>
            <person name="Secka A."/>
            <person name="Antonio M."/>
            <person name="Oren A."/>
            <person name="Chaudhuri R.R."/>
            <person name="La Ragione R."/>
            <person name="Hildebrand F."/>
            <person name="Pallen M.J."/>
        </authorList>
    </citation>
    <scope>NUCLEOTIDE SEQUENCE</scope>
    <source>
        <strain evidence="3">ChiHjej12B11-29160</strain>
    </source>
</reference>
<name>A0A9D1HXM9_9ACTN</name>
<evidence type="ECO:0000256" key="1">
    <source>
        <dbReference type="SAM" id="MobiDB-lite"/>
    </source>
</evidence>